<dbReference type="SMART" id="SM00481">
    <property type="entry name" value="POLIIIAc"/>
    <property type="match status" value="1"/>
</dbReference>
<dbReference type="EMBL" id="JAVREL010000009">
    <property type="protein sequence ID" value="MDT0344399.1"/>
    <property type="molecule type" value="Genomic_DNA"/>
</dbReference>
<dbReference type="RefSeq" id="WP_311705524.1">
    <property type="nucleotide sequence ID" value="NZ_JAVREL010000009.1"/>
</dbReference>
<evidence type="ECO:0000313" key="2">
    <source>
        <dbReference type="EMBL" id="MDT0344399.1"/>
    </source>
</evidence>
<evidence type="ECO:0000313" key="3">
    <source>
        <dbReference type="Proteomes" id="UP001183246"/>
    </source>
</evidence>
<gene>
    <name evidence="2" type="ORF">RM590_17505</name>
</gene>
<name>A0ABU2MTK0_9ACTN</name>
<dbReference type="InterPro" id="IPR016195">
    <property type="entry name" value="Pol/histidinol_Pase-like"/>
</dbReference>
<dbReference type="PANTHER" id="PTHR42924">
    <property type="entry name" value="EXONUCLEASE"/>
    <property type="match status" value="1"/>
</dbReference>
<proteinExistence type="predicted"/>
<protein>
    <submittedName>
        <fullName evidence="2">CehA/McbA family metallohydrolase</fullName>
    </submittedName>
</protein>
<organism evidence="2 3">
    <name type="scientific">Streptomyces litchfieldiae</name>
    <dbReference type="NCBI Taxonomy" id="3075543"/>
    <lineage>
        <taxon>Bacteria</taxon>
        <taxon>Bacillati</taxon>
        <taxon>Actinomycetota</taxon>
        <taxon>Actinomycetes</taxon>
        <taxon>Kitasatosporales</taxon>
        <taxon>Streptomycetaceae</taxon>
        <taxon>Streptomyces</taxon>
    </lineage>
</organism>
<keyword evidence="3" id="KW-1185">Reference proteome</keyword>
<dbReference type="InterPro" id="IPR003141">
    <property type="entry name" value="Pol/His_phosphatase_N"/>
</dbReference>
<reference evidence="3" key="1">
    <citation type="submission" date="2023-07" db="EMBL/GenBank/DDBJ databases">
        <title>30 novel species of actinomycetes from the DSMZ collection.</title>
        <authorList>
            <person name="Nouioui I."/>
        </authorList>
    </citation>
    <scope>NUCLEOTIDE SEQUENCE [LARGE SCALE GENOMIC DNA]</scope>
    <source>
        <strain evidence="3">DSM 44938</strain>
    </source>
</reference>
<sequence>MSVTAVGAKGDEMPEPDFPPTRVAGRGHGWFRGDCHVHSVCSAGGEMTPEELADAARAAGLDFLATTEHKSAATHGAWGRPAGDDLLVILGEEVTTRTGHWLALGLRPGQVIDWRYGVRDAVIDRHLEQVRQVGGLCVAAHPYAPYPSGTFMYPYRGFDVVEVWNGPWTSDVPWQADNEAALAEWGRGLAADVQQGWWRPAMGNSDVHLKGQLGIPHTVVLADELSTDAILAGVRAGRSWMAESAAVELAFTVSAGERAAGIGERLETRGEPAVVRAKVTGVPSGGVSFHTELGKAHHEALPDSGSGTVEWRTTAAESAFVRVEVRHPGGHMAALSNPIVLD</sequence>
<dbReference type="Proteomes" id="UP001183246">
    <property type="component" value="Unassembled WGS sequence"/>
</dbReference>
<accession>A0ABU2MTK0</accession>
<dbReference type="NCBIfam" id="NF038032">
    <property type="entry name" value="CehA_McbA_metalo"/>
    <property type="match status" value="1"/>
</dbReference>
<dbReference type="Gene3D" id="3.20.20.140">
    <property type="entry name" value="Metal-dependent hydrolases"/>
    <property type="match status" value="1"/>
</dbReference>
<comment type="caution">
    <text evidence="2">The sequence shown here is derived from an EMBL/GenBank/DDBJ whole genome shotgun (WGS) entry which is preliminary data.</text>
</comment>
<dbReference type="PANTHER" id="PTHR42924:SF3">
    <property type="entry name" value="POLYMERASE_HISTIDINOL PHOSPHATASE N-TERMINAL DOMAIN-CONTAINING PROTEIN"/>
    <property type="match status" value="1"/>
</dbReference>
<evidence type="ECO:0000259" key="1">
    <source>
        <dbReference type="SMART" id="SM00481"/>
    </source>
</evidence>
<dbReference type="InterPro" id="IPR052018">
    <property type="entry name" value="PHP_domain"/>
</dbReference>
<feature type="domain" description="Polymerase/histidinol phosphatase N-terminal" evidence="1">
    <location>
        <begin position="33"/>
        <end position="98"/>
    </location>
</feature>
<dbReference type="CDD" id="cd07432">
    <property type="entry name" value="PHP_HisPPase"/>
    <property type="match status" value="1"/>
</dbReference>
<dbReference type="SUPFAM" id="SSF89550">
    <property type="entry name" value="PHP domain-like"/>
    <property type="match status" value="1"/>
</dbReference>